<evidence type="ECO:0008006" key="3">
    <source>
        <dbReference type="Google" id="ProtNLM"/>
    </source>
</evidence>
<dbReference type="Proteomes" id="UP000266188">
    <property type="component" value="Unassembled WGS sequence"/>
</dbReference>
<dbReference type="STRING" id="2070753.A0A3A2ZR34"/>
<name>A0A3A2ZR34_9EURO</name>
<dbReference type="PANTHER" id="PTHR15615">
    <property type="match status" value="1"/>
</dbReference>
<dbReference type="PANTHER" id="PTHR15615:SF32">
    <property type="entry name" value="PROTEIN KINASE COMPLEX COMPONENT, PUTATIVE (AFU_ORTHOLOGUE AFUA_2G07660)-RELATED"/>
    <property type="match status" value="1"/>
</dbReference>
<proteinExistence type="predicted"/>
<dbReference type="Gene3D" id="1.10.472.10">
    <property type="entry name" value="Cyclin-like"/>
    <property type="match status" value="1"/>
</dbReference>
<dbReference type="CDD" id="cd20558">
    <property type="entry name" value="CYCLIN_ScPCL7-like"/>
    <property type="match status" value="1"/>
</dbReference>
<dbReference type="InterPro" id="IPR013922">
    <property type="entry name" value="Cyclin_PHO80-like"/>
</dbReference>
<dbReference type="Pfam" id="PF08613">
    <property type="entry name" value="Cyclin"/>
    <property type="match status" value="1"/>
</dbReference>
<evidence type="ECO:0000313" key="2">
    <source>
        <dbReference type="Proteomes" id="UP000266188"/>
    </source>
</evidence>
<dbReference type="GO" id="GO:0016538">
    <property type="term" value="F:cyclin-dependent protein serine/threonine kinase regulator activity"/>
    <property type="evidence" value="ECO:0007669"/>
    <property type="project" value="TreeGrafter"/>
</dbReference>
<dbReference type="GO" id="GO:0000307">
    <property type="term" value="C:cyclin-dependent protein kinase holoenzyme complex"/>
    <property type="evidence" value="ECO:0007669"/>
    <property type="project" value="TreeGrafter"/>
</dbReference>
<dbReference type="EMBL" id="MVGC01000313">
    <property type="protein sequence ID" value="RJE20375.1"/>
    <property type="molecule type" value="Genomic_DNA"/>
</dbReference>
<dbReference type="GO" id="GO:0005634">
    <property type="term" value="C:nucleus"/>
    <property type="evidence" value="ECO:0007669"/>
    <property type="project" value="TreeGrafter"/>
</dbReference>
<sequence length="268" mass="30096">MDARSRFSGSAERQELSDNISSSKTQLVLSSGIRESMSTTTLVLSGTPEIYDISPFTALELLYLNVENLVRLTPEASEPFSRVTESAPIELSQRIKAVAEHETTSLSVREFHCSPAADHTAIQARHDFTQLSVLVKRFLSKREPPIPLRDYLLRLHRYCPMSTAVYLATSTYITKMVATERVISLIPRNIHRLVLAGLRVAMKALEDISYPHSRFAKVGGVSERELSRLEISFCFLADFELRVDAQMLIGEARLTRSRVKYLSSLSSS</sequence>
<accession>A0A3A2ZR34</accession>
<evidence type="ECO:0000313" key="1">
    <source>
        <dbReference type="EMBL" id="RJE20375.1"/>
    </source>
</evidence>
<gene>
    <name evidence="1" type="ORF">PHISCL_07292</name>
</gene>
<reference evidence="2" key="1">
    <citation type="submission" date="2017-02" db="EMBL/GenBank/DDBJ databases">
        <authorList>
            <person name="Tafer H."/>
            <person name="Lopandic K."/>
        </authorList>
    </citation>
    <scope>NUCLEOTIDE SEQUENCE [LARGE SCALE GENOMIC DNA]</scope>
    <source>
        <strain evidence="2">CBS 366.77</strain>
    </source>
</reference>
<dbReference type="OrthoDB" id="5304883at2759"/>
<dbReference type="AlphaFoldDB" id="A0A3A2ZR34"/>
<protein>
    <recommendedName>
        <fullName evidence="3">Cyclin-dependent protein kinase complex component</fullName>
    </recommendedName>
</protein>
<dbReference type="GO" id="GO:0019901">
    <property type="term" value="F:protein kinase binding"/>
    <property type="evidence" value="ECO:0007669"/>
    <property type="project" value="InterPro"/>
</dbReference>
<keyword evidence="2" id="KW-1185">Reference proteome</keyword>
<comment type="caution">
    <text evidence="1">The sequence shown here is derived from an EMBL/GenBank/DDBJ whole genome shotgun (WGS) entry which is preliminary data.</text>
</comment>
<organism evidence="1 2">
    <name type="scientific">Aspergillus sclerotialis</name>
    <dbReference type="NCBI Taxonomy" id="2070753"/>
    <lineage>
        <taxon>Eukaryota</taxon>
        <taxon>Fungi</taxon>
        <taxon>Dikarya</taxon>
        <taxon>Ascomycota</taxon>
        <taxon>Pezizomycotina</taxon>
        <taxon>Eurotiomycetes</taxon>
        <taxon>Eurotiomycetidae</taxon>
        <taxon>Eurotiales</taxon>
        <taxon>Aspergillaceae</taxon>
        <taxon>Aspergillus</taxon>
        <taxon>Aspergillus subgen. Polypaecilum</taxon>
    </lineage>
</organism>